<dbReference type="InterPro" id="IPR050245">
    <property type="entry name" value="PrsA_foldase"/>
</dbReference>
<sequence>MSQPVAVVNGKPVSRQEFDNAVQGFAMELHRKTMEHLTAEEGVKVRELALEKLLARELVYQHALSLGVVADEEAINAEKAKTIANFPDENEFYATLAKAGIDPAAYHRMLRQDLTVNRMTAAKLAEVTEPTETEVEDFYRSRPERILEPARIRACHILVRIQEGKKEEALALINDLKGRAASEDFAALARDHSACPSASRGGDLGYFHRGSMVRPFEDAAFSQPVGAVGEVVETPFGYHLIKVLDRREDRPLPLDEAAPRIRRFLKEEAGARLLGDWVAELRARAVIEILS</sequence>
<accession>A0A0M4D0B6</accession>
<dbReference type="PANTHER" id="PTHR47245">
    <property type="entry name" value="PEPTIDYLPROLYL ISOMERASE"/>
    <property type="match status" value="1"/>
</dbReference>
<dbReference type="AlphaFoldDB" id="A0A0M4D0B6"/>
<dbReference type="KEGG" id="des:DSOUD_1586"/>
<evidence type="ECO:0000313" key="3">
    <source>
        <dbReference type="EMBL" id="ALC16365.1"/>
    </source>
</evidence>
<keyword evidence="1" id="KW-0697">Rotamase</keyword>
<dbReference type="GO" id="GO:0003755">
    <property type="term" value="F:peptidyl-prolyl cis-trans isomerase activity"/>
    <property type="evidence" value="ECO:0007669"/>
    <property type="project" value="UniProtKB-KW"/>
</dbReference>
<feature type="domain" description="PpiC" evidence="2">
    <location>
        <begin position="149"/>
        <end position="245"/>
    </location>
</feature>
<keyword evidence="4" id="KW-1185">Reference proteome</keyword>
<dbReference type="InterPro" id="IPR046357">
    <property type="entry name" value="PPIase_dom_sf"/>
</dbReference>
<dbReference type="InterPro" id="IPR000297">
    <property type="entry name" value="PPIase_PpiC"/>
</dbReference>
<protein>
    <submittedName>
        <fullName evidence="3">Parvulin-like peptidyl-prolyl isomerase</fullName>
    </submittedName>
</protein>
<dbReference type="SUPFAM" id="SSF109998">
    <property type="entry name" value="Triger factor/SurA peptide-binding domain-like"/>
    <property type="match status" value="1"/>
</dbReference>
<organism evidence="3 4">
    <name type="scientific">Desulfuromonas soudanensis</name>
    <dbReference type="NCBI Taxonomy" id="1603606"/>
    <lineage>
        <taxon>Bacteria</taxon>
        <taxon>Pseudomonadati</taxon>
        <taxon>Thermodesulfobacteriota</taxon>
        <taxon>Desulfuromonadia</taxon>
        <taxon>Desulfuromonadales</taxon>
        <taxon>Desulfuromonadaceae</taxon>
        <taxon>Desulfuromonas</taxon>
    </lineage>
</organism>
<dbReference type="PROSITE" id="PS50198">
    <property type="entry name" value="PPIC_PPIASE_2"/>
    <property type="match status" value="1"/>
</dbReference>
<dbReference type="OrthoDB" id="14196at2"/>
<dbReference type="PANTHER" id="PTHR47245:SF2">
    <property type="entry name" value="PEPTIDYL-PROLYL CIS-TRANS ISOMERASE HP_0175-RELATED"/>
    <property type="match status" value="1"/>
</dbReference>
<proteinExistence type="predicted"/>
<gene>
    <name evidence="3" type="ORF">DSOUD_1586</name>
</gene>
<dbReference type="PATRIC" id="fig|1603606.3.peg.1727"/>
<dbReference type="SUPFAM" id="SSF54534">
    <property type="entry name" value="FKBP-like"/>
    <property type="match status" value="1"/>
</dbReference>
<dbReference type="Gene3D" id="3.10.50.40">
    <property type="match status" value="1"/>
</dbReference>
<keyword evidence="1 3" id="KW-0413">Isomerase</keyword>
<dbReference type="Gene3D" id="1.10.4030.10">
    <property type="entry name" value="Porin chaperone SurA, peptide-binding domain"/>
    <property type="match status" value="1"/>
</dbReference>
<dbReference type="RefSeq" id="WP_053550479.1">
    <property type="nucleotide sequence ID" value="NZ_CP010802.1"/>
</dbReference>
<name>A0A0M4D0B6_9BACT</name>
<dbReference type="EMBL" id="CP010802">
    <property type="protein sequence ID" value="ALC16365.1"/>
    <property type="molecule type" value="Genomic_DNA"/>
</dbReference>
<dbReference type="Proteomes" id="UP000057158">
    <property type="component" value="Chromosome"/>
</dbReference>
<reference evidence="3 4" key="1">
    <citation type="submission" date="2015-07" db="EMBL/GenBank/DDBJ databases">
        <title>Isolation and Genomic Characterization of a Novel Halophilic Metal-Reducing Deltaproteobacterium from the Deep Subsurface.</title>
        <authorList>
            <person name="Badalamenti J.P."/>
            <person name="Summers Z.M."/>
            <person name="Gralnick J.A."/>
            <person name="Bond D.R."/>
        </authorList>
    </citation>
    <scope>NUCLEOTIDE SEQUENCE [LARGE SCALE GENOMIC DNA]</scope>
    <source>
        <strain evidence="3 4">WTL</strain>
    </source>
</reference>
<evidence type="ECO:0000313" key="4">
    <source>
        <dbReference type="Proteomes" id="UP000057158"/>
    </source>
</evidence>
<dbReference type="Pfam" id="PF13616">
    <property type="entry name" value="Rotamase_3"/>
    <property type="match status" value="1"/>
</dbReference>
<dbReference type="PROSITE" id="PS01096">
    <property type="entry name" value="PPIC_PPIASE_1"/>
    <property type="match status" value="1"/>
</dbReference>
<dbReference type="InterPro" id="IPR027304">
    <property type="entry name" value="Trigger_fact/SurA_dom_sf"/>
</dbReference>
<evidence type="ECO:0000259" key="2">
    <source>
        <dbReference type="PROSITE" id="PS50198"/>
    </source>
</evidence>
<dbReference type="InterPro" id="IPR023058">
    <property type="entry name" value="PPIase_PpiC_CS"/>
</dbReference>
<dbReference type="STRING" id="1603606.DSOUD_1586"/>
<dbReference type="Pfam" id="PF13624">
    <property type="entry name" value="SurA_N_3"/>
    <property type="match status" value="1"/>
</dbReference>
<evidence type="ECO:0000256" key="1">
    <source>
        <dbReference type="PROSITE-ProRule" id="PRU00278"/>
    </source>
</evidence>